<evidence type="ECO:0000259" key="3">
    <source>
        <dbReference type="Pfam" id="PF07859"/>
    </source>
</evidence>
<dbReference type="Gene3D" id="3.40.50.1820">
    <property type="entry name" value="alpha/beta hydrolase"/>
    <property type="match status" value="1"/>
</dbReference>
<dbReference type="Pfam" id="PF07859">
    <property type="entry name" value="Abhydrolase_3"/>
    <property type="match status" value="1"/>
</dbReference>
<protein>
    <submittedName>
        <fullName evidence="4">Alpha/beta hydrolase</fullName>
    </submittedName>
</protein>
<dbReference type="SUPFAM" id="SSF53474">
    <property type="entry name" value="alpha/beta-Hydrolases"/>
    <property type="match status" value="1"/>
</dbReference>
<dbReference type="InterPro" id="IPR013094">
    <property type="entry name" value="AB_hydrolase_3"/>
</dbReference>
<dbReference type="PANTHER" id="PTHR48081">
    <property type="entry name" value="AB HYDROLASE SUPERFAMILY PROTEIN C4A8.06C"/>
    <property type="match status" value="1"/>
</dbReference>
<reference evidence="5" key="1">
    <citation type="journal article" date="2019" name="Int. J. Syst. Evol. Microbiol.">
        <title>The Global Catalogue of Microorganisms (GCM) 10K type strain sequencing project: providing services to taxonomists for standard genome sequencing and annotation.</title>
        <authorList>
            <consortium name="The Broad Institute Genomics Platform"/>
            <consortium name="The Broad Institute Genome Sequencing Center for Infectious Disease"/>
            <person name="Wu L."/>
            <person name="Ma J."/>
        </authorList>
    </citation>
    <scope>NUCLEOTIDE SEQUENCE [LARGE SCALE GENOMIC DNA]</scope>
    <source>
        <strain evidence="5">JCM 4316</strain>
    </source>
</reference>
<proteinExistence type="inferred from homology"/>
<dbReference type="GO" id="GO:0016787">
    <property type="term" value="F:hydrolase activity"/>
    <property type="evidence" value="ECO:0007669"/>
    <property type="project" value="UniProtKB-KW"/>
</dbReference>
<evidence type="ECO:0000256" key="2">
    <source>
        <dbReference type="ARBA" id="ARBA00022801"/>
    </source>
</evidence>
<dbReference type="InterPro" id="IPR050300">
    <property type="entry name" value="GDXG_lipolytic_enzyme"/>
</dbReference>
<name>A0ABP5U6X5_9ACTN</name>
<sequence>MKIPATPEEIAAVMARLRLRLRLPDEGAPDLPGDAGPMPALPSAGMGSGQWVNASGRPATEAGVLVYAHGGGFAHTEPRAERLLASHLSRATGRPVFAVDYRLAPAHPYPAALRDVLAVHESLLAHGVPDIVLFGESAGGTLVLSALLALKTAGKPLPRAVAVSPLTDLTLSGPSLDANDGLDLINRAVLERVARQYLAGAPPDRAPQSPLHGDPSGLPPLLLAAGSREVLLDDAKRFAEAAPDCVLDIYEGMPHAFHLAVLTGPPLPTTTTFLRRLADFTHRRPI</sequence>
<comment type="caution">
    <text evidence="4">The sequence shown here is derived from an EMBL/GenBank/DDBJ whole genome shotgun (WGS) entry which is preliminary data.</text>
</comment>
<dbReference type="Proteomes" id="UP001500253">
    <property type="component" value="Unassembled WGS sequence"/>
</dbReference>
<keyword evidence="5" id="KW-1185">Reference proteome</keyword>
<organism evidence="4 5">
    <name type="scientific">Streptomyces cuspidosporus</name>
    <dbReference type="NCBI Taxonomy" id="66882"/>
    <lineage>
        <taxon>Bacteria</taxon>
        <taxon>Bacillati</taxon>
        <taxon>Actinomycetota</taxon>
        <taxon>Actinomycetes</taxon>
        <taxon>Kitasatosporales</taxon>
        <taxon>Streptomycetaceae</taxon>
        <taxon>Streptomyces</taxon>
    </lineage>
</organism>
<evidence type="ECO:0000313" key="4">
    <source>
        <dbReference type="EMBL" id="GAA2370374.1"/>
    </source>
</evidence>
<gene>
    <name evidence="4" type="ORF">GCM10010246_75470</name>
</gene>
<comment type="similarity">
    <text evidence="1">Belongs to the 'GDXG' lipolytic enzyme family.</text>
</comment>
<accession>A0ABP5U6X5</accession>
<keyword evidence="2 4" id="KW-0378">Hydrolase</keyword>
<evidence type="ECO:0000313" key="5">
    <source>
        <dbReference type="Proteomes" id="UP001500253"/>
    </source>
</evidence>
<evidence type="ECO:0000256" key="1">
    <source>
        <dbReference type="ARBA" id="ARBA00010515"/>
    </source>
</evidence>
<dbReference type="PANTHER" id="PTHR48081:SF30">
    <property type="entry name" value="ACETYL-HYDROLASE LIPR-RELATED"/>
    <property type="match status" value="1"/>
</dbReference>
<dbReference type="EMBL" id="BAAASD010000053">
    <property type="protein sequence ID" value="GAA2370374.1"/>
    <property type="molecule type" value="Genomic_DNA"/>
</dbReference>
<dbReference type="RefSeq" id="WP_346178786.1">
    <property type="nucleotide sequence ID" value="NZ_BAAASD010000053.1"/>
</dbReference>
<feature type="domain" description="Alpha/beta hydrolase fold-3" evidence="3">
    <location>
        <begin position="65"/>
        <end position="258"/>
    </location>
</feature>
<dbReference type="InterPro" id="IPR029058">
    <property type="entry name" value="AB_hydrolase_fold"/>
</dbReference>